<accession>A0A9P0J2A7</accession>
<keyword evidence="3" id="KW-1185">Reference proteome</keyword>
<evidence type="ECO:0000256" key="1">
    <source>
        <dbReference type="SAM" id="Phobius"/>
    </source>
</evidence>
<feature type="transmembrane region" description="Helical" evidence="1">
    <location>
        <begin position="106"/>
        <end position="126"/>
    </location>
</feature>
<evidence type="ECO:0000313" key="3">
    <source>
        <dbReference type="Proteomes" id="UP001154329"/>
    </source>
</evidence>
<dbReference type="AlphaFoldDB" id="A0A9P0J2A7"/>
<feature type="transmembrane region" description="Helical" evidence="1">
    <location>
        <begin position="132"/>
        <end position="151"/>
    </location>
</feature>
<keyword evidence="1" id="KW-1133">Transmembrane helix</keyword>
<proteinExistence type="predicted"/>
<keyword evidence="1" id="KW-0812">Transmembrane</keyword>
<gene>
    <name evidence="2" type="ORF">APHIGO_LOCUS6717</name>
</gene>
<evidence type="ECO:0000313" key="2">
    <source>
        <dbReference type="EMBL" id="CAH1725684.1"/>
    </source>
</evidence>
<reference evidence="2" key="2">
    <citation type="submission" date="2022-10" db="EMBL/GenBank/DDBJ databases">
        <authorList>
            <consortium name="ENA_rothamsted_submissions"/>
            <consortium name="culmorum"/>
            <person name="King R."/>
        </authorList>
    </citation>
    <scope>NUCLEOTIDE SEQUENCE</scope>
</reference>
<dbReference type="EMBL" id="OU899035">
    <property type="protein sequence ID" value="CAH1725684.1"/>
    <property type="molecule type" value="Genomic_DNA"/>
</dbReference>
<reference evidence="2" key="1">
    <citation type="submission" date="2022-02" db="EMBL/GenBank/DDBJ databases">
        <authorList>
            <person name="King R."/>
        </authorList>
    </citation>
    <scope>NUCLEOTIDE SEQUENCE</scope>
</reference>
<feature type="transmembrane region" description="Helical" evidence="1">
    <location>
        <begin position="66"/>
        <end position="86"/>
    </location>
</feature>
<sequence length="180" mass="20528">MSVEVSRKYCFGLVDIRCGIKIIAILNICVWLLAIILNLFFLIVILESKVHLFSSDNGVEENTNNGIQGIYGVLSSSFMEVVLLYFNLCLKKSVYEKNVQNIKHWLVMYSMVLIHILIYYICAAFVSNEPLFLLGIGLISSLIVLFMLYIVRRFYYDELGHSVVQDNTTNGNIMIPPQST</sequence>
<keyword evidence="1" id="KW-0472">Membrane</keyword>
<dbReference type="Proteomes" id="UP001154329">
    <property type="component" value="Chromosome 2"/>
</dbReference>
<protein>
    <submittedName>
        <fullName evidence="2">Uncharacterized protein</fullName>
    </submittedName>
</protein>
<feature type="transmembrane region" description="Helical" evidence="1">
    <location>
        <begin position="20"/>
        <end position="46"/>
    </location>
</feature>
<organism evidence="2 3">
    <name type="scientific">Aphis gossypii</name>
    <name type="common">Cotton aphid</name>
    <dbReference type="NCBI Taxonomy" id="80765"/>
    <lineage>
        <taxon>Eukaryota</taxon>
        <taxon>Metazoa</taxon>
        <taxon>Ecdysozoa</taxon>
        <taxon>Arthropoda</taxon>
        <taxon>Hexapoda</taxon>
        <taxon>Insecta</taxon>
        <taxon>Pterygota</taxon>
        <taxon>Neoptera</taxon>
        <taxon>Paraneoptera</taxon>
        <taxon>Hemiptera</taxon>
        <taxon>Sternorrhyncha</taxon>
        <taxon>Aphidomorpha</taxon>
        <taxon>Aphidoidea</taxon>
        <taxon>Aphididae</taxon>
        <taxon>Aphidini</taxon>
        <taxon>Aphis</taxon>
        <taxon>Aphis</taxon>
    </lineage>
</organism>
<dbReference type="OrthoDB" id="6605901at2759"/>
<name>A0A9P0J2A7_APHGO</name>